<dbReference type="EMBL" id="JAHMHR010000037">
    <property type="protein sequence ID" value="KAK1672508.1"/>
    <property type="molecule type" value="Genomic_DNA"/>
</dbReference>
<keyword evidence="1" id="KW-0732">Signal</keyword>
<reference evidence="2" key="1">
    <citation type="submission" date="2021-06" db="EMBL/GenBank/DDBJ databases">
        <title>Comparative genomics, transcriptomics and evolutionary studies reveal genomic signatures of adaptation to plant cell wall in hemibiotrophic fungi.</title>
        <authorList>
            <consortium name="DOE Joint Genome Institute"/>
            <person name="Baroncelli R."/>
            <person name="Diaz J.F."/>
            <person name="Benocci T."/>
            <person name="Peng M."/>
            <person name="Battaglia E."/>
            <person name="Haridas S."/>
            <person name="Andreopoulos W."/>
            <person name="Labutti K."/>
            <person name="Pangilinan J."/>
            <person name="Floch G.L."/>
            <person name="Makela M.R."/>
            <person name="Henrissat B."/>
            <person name="Grigoriev I.V."/>
            <person name="Crouch J.A."/>
            <person name="De Vries R.P."/>
            <person name="Sukno S.A."/>
            <person name="Thon M.R."/>
        </authorList>
    </citation>
    <scope>NUCLEOTIDE SEQUENCE</scope>
    <source>
        <strain evidence="2">CBS 193.32</strain>
    </source>
</reference>
<evidence type="ECO:0000313" key="3">
    <source>
        <dbReference type="Proteomes" id="UP001224890"/>
    </source>
</evidence>
<name>A0AAJ0AHF7_9PEZI</name>
<dbReference type="Proteomes" id="UP001224890">
    <property type="component" value="Unassembled WGS sequence"/>
</dbReference>
<evidence type="ECO:0000313" key="2">
    <source>
        <dbReference type="EMBL" id="KAK1672508.1"/>
    </source>
</evidence>
<feature type="chain" id="PRO_5042492337" evidence="1">
    <location>
        <begin position="20"/>
        <end position="108"/>
    </location>
</feature>
<organism evidence="2 3">
    <name type="scientific">Colletotrichum godetiae</name>
    <dbReference type="NCBI Taxonomy" id="1209918"/>
    <lineage>
        <taxon>Eukaryota</taxon>
        <taxon>Fungi</taxon>
        <taxon>Dikarya</taxon>
        <taxon>Ascomycota</taxon>
        <taxon>Pezizomycotina</taxon>
        <taxon>Sordariomycetes</taxon>
        <taxon>Hypocreomycetidae</taxon>
        <taxon>Glomerellales</taxon>
        <taxon>Glomerellaceae</taxon>
        <taxon>Colletotrichum</taxon>
        <taxon>Colletotrichum acutatum species complex</taxon>
    </lineage>
</organism>
<evidence type="ECO:0000256" key="1">
    <source>
        <dbReference type="SAM" id="SignalP"/>
    </source>
</evidence>
<protein>
    <submittedName>
        <fullName evidence="2">Uncharacterized protein</fullName>
    </submittedName>
</protein>
<proteinExistence type="predicted"/>
<dbReference type="GeneID" id="85457232"/>
<feature type="signal peptide" evidence="1">
    <location>
        <begin position="1"/>
        <end position="19"/>
    </location>
</feature>
<gene>
    <name evidence="2" type="ORF">BDP55DRAFT_634777</name>
</gene>
<accession>A0AAJ0AHF7</accession>
<sequence>MKFGLIAILFATVAAAADADTRWCNYGTSDPALTCESGQYVYCCDQIINTQVEPARKQGFPVKRSCGREGISCTVKNNAGAGLNGTQANSGTACRLRKNIHQARPGSS</sequence>
<comment type="caution">
    <text evidence="2">The sequence shown here is derived from an EMBL/GenBank/DDBJ whole genome shotgun (WGS) entry which is preliminary data.</text>
</comment>
<dbReference type="RefSeq" id="XP_060426511.1">
    <property type="nucleotide sequence ID" value="XM_060572706.1"/>
</dbReference>
<keyword evidence="3" id="KW-1185">Reference proteome</keyword>
<dbReference type="AlphaFoldDB" id="A0AAJ0AHF7"/>